<evidence type="ECO:0000313" key="4">
    <source>
        <dbReference type="EMBL" id="WAL58786.1"/>
    </source>
</evidence>
<feature type="region of interest" description="Disordered" evidence="1">
    <location>
        <begin position="217"/>
        <end position="237"/>
    </location>
</feature>
<dbReference type="PROSITE" id="PS50818">
    <property type="entry name" value="INTEIN_C_TER"/>
    <property type="match status" value="1"/>
</dbReference>
<dbReference type="NCBIfam" id="TIGR01443">
    <property type="entry name" value="intein_Cterm"/>
    <property type="match status" value="1"/>
</dbReference>
<evidence type="ECO:0000313" key="5">
    <source>
        <dbReference type="Proteomes" id="UP001163152"/>
    </source>
</evidence>
<dbReference type="PANTHER" id="PTHR32294:SF0">
    <property type="entry name" value="DNA POLYMERASE III SUBUNIT ALPHA"/>
    <property type="match status" value="1"/>
</dbReference>
<feature type="domain" description="OB" evidence="2">
    <location>
        <begin position="290"/>
        <end position="362"/>
    </location>
</feature>
<dbReference type="Pfam" id="PF14579">
    <property type="entry name" value="HHH_6"/>
    <property type="match status" value="1"/>
</dbReference>
<protein>
    <submittedName>
        <fullName evidence="4">OB-fold nucleic acid binding domain-containing protein</fullName>
    </submittedName>
</protein>
<dbReference type="RefSeq" id="WP_268608218.1">
    <property type="nucleotide sequence ID" value="NZ_CP113797.1"/>
</dbReference>
<feature type="domain" description="DNA polymerase helix-hairpin-helix motif" evidence="3">
    <location>
        <begin position="91"/>
        <end position="180"/>
    </location>
</feature>
<reference evidence="4" key="1">
    <citation type="submission" date="2022-12" db="EMBL/GenBank/DDBJ databases">
        <title>Polyphasic identification of a Novel Hot-Spring Cyanobacterium Ocullathermofonsia sinensis gen nov. sp. nov. and Genomic Insights on its Adaptations to the Thermal Habitat.</title>
        <authorList>
            <person name="Daroch M."/>
            <person name="Tang J."/>
            <person name="Jiang Y."/>
        </authorList>
    </citation>
    <scope>NUCLEOTIDE SEQUENCE</scope>
    <source>
        <strain evidence="4">PKUAC-SCTA174</strain>
    </source>
</reference>
<dbReference type="Proteomes" id="UP001163152">
    <property type="component" value="Chromosome"/>
</dbReference>
<proteinExistence type="predicted"/>
<dbReference type="GO" id="GO:0003676">
    <property type="term" value="F:nucleic acid binding"/>
    <property type="evidence" value="ECO:0007669"/>
    <property type="project" value="InterPro"/>
</dbReference>
<evidence type="ECO:0000259" key="2">
    <source>
        <dbReference type="Pfam" id="PF01336"/>
    </source>
</evidence>
<evidence type="ECO:0000256" key="1">
    <source>
        <dbReference type="SAM" id="MobiDB-lite"/>
    </source>
</evidence>
<dbReference type="CDD" id="cd04485">
    <property type="entry name" value="DnaE_OBF"/>
    <property type="match status" value="1"/>
</dbReference>
<accession>A0A9E9C3B2</accession>
<dbReference type="GO" id="GO:0006260">
    <property type="term" value="P:DNA replication"/>
    <property type="evidence" value="ECO:0007669"/>
    <property type="project" value="InterPro"/>
</dbReference>
<dbReference type="Gene3D" id="2.170.16.10">
    <property type="entry name" value="Hedgehog/Intein (Hint) domain"/>
    <property type="match status" value="1"/>
</dbReference>
<dbReference type="NCBIfam" id="NF005616">
    <property type="entry name" value="PRK07373.1"/>
    <property type="match status" value="1"/>
</dbReference>
<dbReference type="InterPro" id="IPR029460">
    <property type="entry name" value="DNAPol_HHH"/>
</dbReference>
<dbReference type="EMBL" id="CP113797">
    <property type="protein sequence ID" value="WAL58786.1"/>
    <property type="molecule type" value="Genomic_DNA"/>
</dbReference>
<dbReference type="PANTHER" id="PTHR32294">
    <property type="entry name" value="DNA POLYMERASE III SUBUNIT ALPHA"/>
    <property type="match status" value="1"/>
</dbReference>
<dbReference type="InterPro" id="IPR004365">
    <property type="entry name" value="NA-bd_OB_tRNA"/>
</dbReference>
<gene>
    <name evidence="4" type="ORF">OXH18_16585</name>
</gene>
<dbReference type="Pfam" id="PF01336">
    <property type="entry name" value="tRNA_anti-codon"/>
    <property type="match status" value="1"/>
</dbReference>
<organism evidence="4 5">
    <name type="scientific">Thermocoleostomius sinensis A174</name>
    <dbReference type="NCBI Taxonomy" id="2016057"/>
    <lineage>
        <taxon>Bacteria</taxon>
        <taxon>Bacillati</taxon>
        <taxon>Cyanobacteriota</taxon>
        <taxon>Cyanophyceae</taxon>
        <taxon>Oculatellales</taxon>
        <taxon>Oculatellaceae</taxon>
        <taxon>Thermocoleostomius</taxon>
    </lineage>
</organism>
<sequence length="451" mass="49846">MVKIVDRKSLGIQPVYDIGVESIDHNFLLANGLVASNCFNKSHSTAYGYVTYQTAYLKAHYPVEYMAALLTANKGDQDKVQRYIATCLNMGITVEPPDINRSGVDFTPLSGSILFGLSAVRNVGEGAVENILKARDEGGPFKSLADLCDRIDPRTVNRRALEALIQCGALDGIAPNRNQLIHDLELVLDWAQSRAKDREIGQGNLFDMMFGSDTTTTNTGTSGFESAPKAAPVADLPPPEKLKLEKELLGFYISDHPLKAVQHAAKVLAPINIGDLDNKPDNVTLSAIVMISSIKPVVTKKGDRMAVLQIEDLTGQADAVVFPKSFERIGHYLQVDQRLMIWGKVDRRDDRAQFIIDDVEPIDDVRMVMVEIAPDIARDITKQHRLRTVLLEQRGEEDTGKVPVLAVINGGNRREIVRFGAQFRVRDHQSTVNALLREGFQAKTSFLTRAN</sequence>
<dbReference type="GO" id="GO:0008408">
    <property type="term" value="F:3'-5' exonuclease activity"/>
    <property type="evidence" value="ECO:0007669"/>
    <property type="project" value="InterPro"/>
</dbReference>
<name>A0A9E9C3B2_9CYAN</name>
<keyword evidence="5" id="KW-1185">Reference proteome</keyword>
<evidence type="ECO:0000259" key="3">
    <source>
        <dbReference type="Pfam" id="PF14579"/>
    </source>
</evidence>
<dbReference type="InterPro" id="IPR030934">
    <property type="entry name" value="Intein_C"/>
</dbReference>
<dbReference type="InterPro" id="IPR004805">
    <property type="entry name" value="DnaE2/DnaE/PolC"/>
</dbReference>
<dbReference type="Gene3D" id="1.10.150.870">
    <property type="match status" value="1"/>
</dbReference>
<dbReference type="AlphaFoldDB" id="A0A9E9C3B2"/>
<dbReference type="KEGG" id="tsin:OXH18_16585"/>